<dbReference type="RefSeq" id="WP_269946969.1">
    <property type="nucleotide sequence ID" value="NZ_JAKMUU010000007.1"/>
</dbReference>
<dbReference type="Pfam" id="PF07681">
    <property type="entry name" value="DoxX"/>
    <property type="match status" value="1"/>
</dbReference>
<evidence type="ECO:0000313" key="11">
    <source>
        <dbReference type="Proteomes" id="UP001185631"/>
    </source>
</evidence>
<evidence type="ECO:0000313" key="8">
    <source>
        <dbReference type="EMBL" id="MCZ9307867.1"/>
    </source>
</evidence>
<proteinExistence type="inferred from homology"/>
<reference evidence="9 11" key="2">
    <citation type="submission" date="2023-08" db="EMBL/GenBank/DDBJ databases">
        <title>Genomic characterization of the C. tuberculostearicum species complex, a ubiquitous member of the human skin microbiome.</title>
        <authorList>
            <person name="Ahmed N."/>
            <person name="Deming C."/>
            <person name="Conlan S."/>
            <person name="Segre J."/>
        </authorList>
    </citation>
    <scope>NUCLEOTIDE SEQUENCE [LARGE SCALE GENOMIC DNA]</scope>
    <source>
        <strain evidence="9 11">CTNIH19</strain>
    </source>
</reference>
<evidence type="ECO:0000256" key="3">
    <source>
        <dbReference type="ARBA" id="ARBA00022475"/>
    </source>
</evidence>
<evidence type="ECO:0000256" key="2">
    <source>
        <dbReference type="ARBA" id="ARBA00006679"/>
    </source>
</evidence>
<dbReference type="AlphaFoldDB" id="A0A9X3RU70"/>
<dbReference type="EMBL" id="JAVBID010000012">
    <property type="protein sequence ID" value="MDV2424656.1"/>
    <property type="molecule type" value="Genomic_DNA"/>
</dbReference>
<keyword evidence="3" id="KW-1003">Cell membrane</keyword>
<dbReference type="EMBL" id="JAKMUU010000007">
    <property type="protein sequence ID" value="MCZ9307867.1"/>
    <property type="molecule type" value="Genomic_DNA"/>
</dbReference>
<dbReference type="GO" id="GO:0005886">
    <property type="term" value="C:plasma membrane"/>
    <property type="evidence" value="ECO:0007669"/>
    <property type="project" value="UniProtKB-SubCell"/>
</dbReference>
<evidence type="ECO:0000313" key="9">
    <source>
        <dbReference type="EMBL" id="MDV2424656.1"/>
    </source>
</evidence>
<evidence type="ECO:0000256" key="1">
    <source>
        <dbReference type="ARBA" id="ARBA00004651"/>
    </source>
</evidence>
<keyword evidence="5 7" id="KW-1133">Transmembrane helix</keyword>
<keyword evidence="4 7" id="KW-0812">Transmembrane</keyword>
<organism evidence="8 10">
    <name type="scientific">Corynebacterium curieae</name>
    <dbReference type="NCBI Taxonomy" id="2913500"/>
    <lineage>
        <taxon>Bacteria</taxon>
        <taxon>Bacillati</taxon>
        <taxon>Actinomycetota</taxon>
        <taxon>Actinomycetes</taxon>
        <taxon>Mycobacteriales</taxon>
        <taxon>Corynebacteriaceae</taxon>
        <taxon>Corynebacterium</taxon>
    </lineage>
</organism>
<evidence type="ECO:0000256" key="4">
    <source>
        <dbReference type="ARBA" id="ARBA00022692"/>
    </source>
</evidence>
<keyword evidence="6 7" id="KW-0472">Membrane</keyword>
<evidence type="ECO:0000256" key="7">
    <source>
        <dbReference type="SAM" id="Phobius"/>
    </source>
</evidence>
<accession>A0A9X3RU70</accession>
<feature type="transmembrane region" description="Helical" evidence="7">
    <location>
        <begin position="45"/>
        <end position="68"/>
    </location>
</feature>
<reference evidence="8" key="1">
    <citation type="submission" date="2022-02" db="EMBL/GenBank/DDBJ databases">
        <title>Corynebacterium sp. from urogenital microbiome.</title>
        <authorList>
            <person name="Cappelli E.A."/>
            <person name="Ribeiro T.G."/>
            <person name="Peixe L."/>
        </authorList>
    </citation>
    <scope>NUCLEOTIDE SEQUENCE</scope>
    <source>
        <strain evidence="8">C8Ua_181</strain>
    </source>
</reference>
<dbReference type="Proteomes" id="UP001185631">
    <property type="component" value="Unassembled WGS sequence"/>
</dbReference>
<sequence length="136" mass="13823">MKLSSSFTILVARIVLGAVLIAHGWQKIHEWGISGTADSFAAMGVPAASLAAVVAAVIEFGGGILLIASLFTRMVGALVALNMIGAGIFADHFTTGIFVNEGGWELVGVIAAAALLLTSVGAGAISLDRLLFAKKS</sequence>
<dbReference type="PANTHER" id="PTHR33452:SF1">
    <property type="entry name" value="INNER MEMBRANE PROTEIN YPHA-RELATED"/>
    <property type="match status" value="1"/>
</dbReference>
<dbReference type="Proteomes" id="UP001146430">
    <property type="component" value="Unassembled WGS sequence"/>
</dbReference>
<protein>
    <submittedName>
        <fullName evidence="8">DoxX family protein</fullName>
    </submittedName>
</protein>
<feature type="transmembrane region" description="Helical" evidence="7">
    <location>
        <begin position="106"/>
        <end position="127"/>
    </location>
</feature>
<evidence type="ECO:0000256" key="5">
    <source>
        <dbReference type="ARBA" id="ARBA00022989"/>
    </source>
</evidence>
<keyword evidence="11" id="KW-1185">Reference proteome</keyword>
<comment type="caution">
    <text evidence="8">The sequence shown here is derived from an EMBL/GenBank/DDBJ whole genome shotgun (WGS) entry which is preliminary data.</text>
</comment>
<comment type="subcellular location">
    <subcellularLocation>
        <location evidence="1">Cell membrane</location>
        <topology evidence="1">Multi-pass membrane protein</topology>
    </subcellularLocation>
</comment>
<evidence type="ECO:0000256" key="6">
    <source>
        <dbReference type="ARBA" id="ARBA00023136"/>
    </source>
</evidence>
<evidence type="ECO:0000313" key="10">
    <source>
        <dbReference type="Proteomes" id="UP001146430"/>
    </source>
</evidence>
<gene>
    <name evidence="8" type="ORF">L8V01_10300</name>
    <name evidence="9" type="ORF">RAE13_09600</name>
</gene>
<dbReference type="InterPro" id="IPR051907">
    <property type="entry name" value="DoxX-like_oxidoreductase"/>
</dbReference>
<dbReference type="InterPro" id="IPR032808">
    <property type="entry name" value="DoxX"/>
</dbReference>
<dbReference type="PANTHER" id="PTHR33452">
    <property type="entry name" value="OXIDOREDUCTASE CATD-RELATED"/>
    <property type="match status" value="1"/>
</dbReference>
<feature type="transmembrane region" description="Helical" evidence="7">
    <location>
        <begin position="7"/>
        <end position="25"/>
    </location>
</feature>
<name>A0A9X3RU70_9CORY</name>
<feature type="transmembrane region" description="Helical" evidence="7">
    <location>
        <begin position="75"/>
        <end position="94"/>
    </location>
</feature>
<comment type="similarity">
    <text evidence="2">Belongs to the DoxX family.</text>
</comment>